<evidence type="ECO:0000259" key="4">
    <source>
        <dbReference type="Pfam" id="PF05699"/>
    </source>
</evidence>
<dbReference type="Gene3D" id="3.30.200.20">
    <property type="entry name" value="Phosphorylase Kinase, domain 1"/>
    <property type="match status" value="1"/>
</dbReference>
<dbReference type="InterPro" id="IPR000477">
    <property type="entry name" value="RT_dom"/>
</dbReference>
<dbReference type="Proteomes" id="UP001151760">
    <property type="component" value="Unassembled WGS sequence"/>
</dbReference>
<protein>
    <submittedName>
        <fullName evidence="6">Zinc finger BED domain-containing protein RICESLEEPER 2</fullName>
    </submittedName>
</protein>
<keyword evidence="7" id="KW-1185">Reference proteome</keyword>
<evidence type="ECO:0000259" key="3">
    <source>
        <dbReference type="Pfam" id="PF00078"/>
    </source>
</evidence>
<dbReference type="PANTHER" id="PTHR46481:SF7">
    <property type="entry name" value="ZINC FINGER BED DOMAIN-CONTAINING PROTEIN RICESLEEPER 2-LIKE"/>
    <property type="match status" value="1"/>
</dbReference>
<keyword evidence="1" id="KW-0238">DNA-binding</keyword>
<dbReference type="InterPro" id="IPR043502">
    <property type="entry name" value="DNA/RNA_pol_sf"/>
</dbReference>
<dbReference type="SUPFAM" id="SSF56672">
    <property type="entry name" value="DNA/RNA polymerases"/>
    <property type="match status" value="1"/>
</dbReference>
<dbReference type="PANTHER" id="PTHR46481">
    <property type="entry name" value="ZINC FINGER BED DOMAIN-CONTAINING PROTEIN 4"/>
    <property type="match status" value="1"/>
</dbReference>
<dbReference type="CDD" id="cd01650">
    <property type="entry name" value="RT_nLTR_like"/>
    <property type="match status" value="1"/>
</dbReference>
<dbReference type="InterPro" id="IPR025525">
    <property type="entry name" value="hAT-like_transposase_RNase-H"/>
</dbReference>
<feature type="domain" description="hAT-like transposase RNase-H fold" evidence="5">
    <location>
        <begin position="383"/>
        <end position="431"/>
    </location>
</feature>
<dbReference type="InterPro" id="IPR012337">
    <property type="entry name" value="RNaseH-like_sf"/>
</dbReference>
<dbReference type="SUPFAM" id="SSF56219">
    <property type="entry name" value="DNase I-like"/>
    <property type="match status" value="1"/>
</dbReference>
<dbReference type="Pfam" id="PF05699">
    <property type="entry name" value="Dimer_Tnp_hAT"/>
    <property type="match status" value="1"/>
</dbReference>
<dbReference type="Pfam" id="PF00078">
    <property type="entry name" value="RVT_1"/>
    <property type="match status" value="1"/>
</dbReference>
<feature type="compositionally biased region" description="Basic residues" evidence="2">
    <location>
        <begin position="31"/>
        <end position="48"/>
    </location>
</feature>
<comment type="caution">
    <text evidence="6">The sequence shown here is derived from an EMBL/GenBank/DDBJ whole genome shotgun (WGS) entry which is preliminary data.</text>
</comment>
<feature type="domain" description="HAT C-terminal dimerisation" evidence="4">
    <location>
        <begin position="516"/>
        <end position="600"/>
    </location>
</feature>
<proteinExistence type="predicted"/>
<reference evidence="6" key="1">
    <citation type="journal article" date="2022" name="Int. J. Mol. Sci.">
        <title>Draft Genome of Tanacetum Coccineum: Genomic Comparison of Closely Related Tanacetum-Family Plants.</title>
        <authorList>
            <person name="Yamashiro T."/>
            <person name="Shiraishi A."/>
            <person name="Nakayama K."/>
            <person name="Satake H."/>
        </authorList>
    </citation>
    <scope>NUCLEOTIDE SEQUENCE</scope>
</reference>
<evidence type="ECO:0000313" key="6">
    <source>
        <dbReference type="EMBL" id="GJS65038.1"/>
    </source>
</evidence>
<sequence length="1387" mass="159541">MEMEEASNSTQMDLDNSDLELDVEKNDDKGSKRKTTCSKRKAPTKKKPKTEGQEQKSKCWKFFDTVYEEDEDGDQGNSSSAATWKHDDERIKKALIKLFVVGELPFAFVKNEAFVEYTESLNAKFILPSRHKLSRDVSKFYLKEQNKLKTFLSKETNTVHFTTDTWTSHCQRVNYMALTAYFIDEEWVMHKRIINFRPINSHKGDDIGRKLLECVHEWGIKNVMTITVDNASPNDKALDFLIERLPNIYDGGKHFQIRCFAHILNLIVKRGLTELDESVQRVTKTVRYIKNSTQRISKFKKCIEDSEITTKRFLVSDCATRWNSTFDMLKVANELKDAFYKYDIRNSEYRSDLEKVPEAFDFRICAGFVEFLEKFKVKTENMSASTKPLSHLFFSEILDIDTHLRKWQAKPAFKVMATKMRSKYEKYWGKLYDITPENPMSNKDLEQIVSNMVDEVVERMGVLFEIYKERCGFDSSSSGMCESMEPEATSPSHGDNDFLNDFYKGNDTSSIESETELQRYLKEPKVELRKGQIFDILQWWKVNGPRFPIVARMARDILAIQISTVASESAFSTGGRVLDPYRTSLSTKIVEALICTQDWVRKSRKPINVDSLEDLFNDDEIVKDMEYELEKTSENDKGEQNSHWYTLRELEAATDGFVDENVIGQGGMVLYYCFRGIVADGTQVAVKNLLNNRTRIALSWGQTPRLDSDARVKTHAARGLHFGSRMSFHRMSGIKKTFRCNSKKLKKRILVLGKTKSSNDFQMGSDFSSSNATEELKTEIGRKLGIQFDDGMDAIISFNCCGLGAESKQNHIKDLIFREKPAVIGIQETKLADISEALFNFLWGNSNIDFLVGEAIGSSGGTLLIWDSLTFFKEEVVCREERLGSTFVESDANAFNDFINTGRLHDFALGGRRFKRYNKEGFKLSKLDRFLVSSNFFTFWKNAKVTTLCREVSDHCPLMLLEDPKDFEPKCFKLFNHRMEEDGFNKVIEASWDSGDYSGSADIVLKNKLKQLKGSFRENQKQKERYSRLDEWDAKVKAGILTSLDCLKLEEDRMVLNRLDQNEKDSLKQKSRVKWAIEGDENTKFFHSIVNKKGRRNQISGLNINGNWVENPSAIYSEAIKHFSIRFHDPQPYRPKFKCALFRQLDQHDRCFLDSSFTLDEVKEVVWNCCGSKIFEKYSCLARGCNASFIVLIPKTLDPLDLGDYHPISLIGCMYKVLSKLLANRLSKVIHKLISPNQSAFLTGRQILDGSLIANEIIDVASKEKLRLLLFKVDFEKAFDSSHWNFLIDTMAQMGFRLKWHKWIYACLSSASASILINGSPSKEFPMKRGLRQGDPLSPPLGSRRYNPRCVRKMKPSVTYPIACSDVKHKKGYFDEGNLLTYTNKLD</sequence>
<accession>A0ABQ4XIB6</accession>
<dbReference type="EMBL" id="BQNB010009547">
    <property type="protein sequence ID" value="GJS65038.1"/>
    <property type="molecule type" value="Genomic_DNA"/>
</dbReference>
<dbReference type="Gene3D" id="3.60.10.10">
    <property type="entry name" value="Endonuclease/exonuclease/phosphatase"/>
    <property type="match status" value="1"/>
</dbReference>
<evidence type="ECO:0000256" key="2">
    <source>
        <dbReference type="SAM" id="MobiDB-lite"/>
    </source>
</evidence>
<feature type="compositionally biased region" description="Polar residues" evidence="2">
    <location>
        <begin position="1"/>
        <end position="14"/>
    </location>
</feature>
<dbReference type="Pfam" id="PF14372">
    <property type="entry name" value="hAT-like_RNase-H"/>
    <property type="match status" value="1"/>
</dbReference>
<dbReference type="InterPro" id="IPR036691">
    <property type="entry name" value="Endo/exonu/phosph_ase_sf"/>
</dbReference>
<reference evidence="6" key="2">
    <citation type="submission" date="2022-01" db="EMBL/GenBank/DDBJ databases">
        <authorList>
            <person name="Yamashiro T."/>
            <person name="Shiraishi A."/>
            <person name="Satake H."/>
            <person name="Nakayama K."/>
        </authorList>
    </citation>
    <scope>NUCLEOTIDE SEQUENCE</scope>
</reference>
<dbReference type="InterPro" id="IPR052035">
    <property type="entry name" value="ZnF_BED_domain_contain"/>
</dbReference>
<feature type="region of interest" description="Disordered" evidence="2">
    <location>
        <begin position="1"/>
        <end position="56"/>
    </location>
</feature>
<dbReference type="SUPFAM" id="SSF53098">
    <property type="entry name" value="Ribonuclease H-like"/>
    <property type="match status" value="1"/>
</dbReference>
<name>A0ABQ4XIB6_9ASTR</name>
<organism evidence="6 7">
    <name type="scientific">Tanacetum coccineum</name>
    <dbReference type="NCBI Taxonomy" id="301880"/>
    <lineage>
        <taxon>Eukaryota</taxon>
        <taxon>Viridiplantae</taxon>
        <taxon>Streptophyta</taxon>
        <taxon>Embryophyta</taxon>
        <taxon>Tracheophyta</taxon>
        <taxon>Spermatophyta</taxon>
        <taxon>Magnoliopsida</taxon>
        <taxon>eudicotyledons</taxon>
        <taxon>Gunneridae</taxon>
        <taxon>Pentapetalae</taxon>
        <taxon>asterids</taxon>
        <taxon>campanulids</taxon>
        <taxon>Asterales</taxon>
        <taxon>Asteraceae</taxon>
        <taxon>Asteroideae</taxon>
        <taxon>Anthemideae</taxon>
        <taxon>Anthemidinae</taxon>
        <taxon>Tanacetum</taxon>
    </lineage>
</organism>
<dbReference type="InterPro" id="IPR008906">
    <property type="entry name" value="HATC_C_dom"/>
</dbReference>
<gene>
    <name evidence="6" type="ORF">Tco_0679602</name>
</gene>
<evidence type="ECO:0000259" key="5">
    <source>
        <dbReference type="Pfam" id="PF14372"/>
    </source>
</evidence>
<dbReference type="SUPFAM" id="SSF140996">
    <property type="entry name" value="Hermes dimerisation domain"/>
    <property type="match status" value="1"/>
</dbReference>
<evidence type="ECO:0000313" key="7">
    <source>
        <dbReference type="Proteomes" id="UP001151760"/>
    </source>
</evidence>
<evidence type="ECO:0000256" key="1">
    <source>
        <dbReference type="ARBA" id="ARBA00023125"/>
    </source>
</evidence>
<feature type="domain" description="Reverse transcriptase" evidence="3">
    <location>
        <begin position="1197"/>
        <end position="1341"/>
    </location>
</feature>